<evidence type="ECO:0000256" key="1">
    <source>
        <dbReference type="SAM" id="Phobius"/>
    </source>
</evidence>
<proteinExistence type="predicted"/>
<dbReference type="InterPro" id="IPR011467">
    <property type="entry name" value="DUF1573"/>
</dbReference>
<protein>
    <recommendedName>
        <fullName evidence="4">DUF1573 domain-containing protein</fullName>
    </recommendedName>
</protein>
<dbReference type="EMBL" id="MHJL01000011">
    <property type="protein sequence ID" value="OGY67934.1"/>
    <property type="molecule type" value="Genomic_DNA"/>
</dbReference>
<organism evidence="2 3">
    <name type="scientific">Candidatus Harrisonbacteria bacterium RIFCSPLOWO2_02_FULL_41_13b</name>
    <dbReference type="NCBI Taxonomy" id="1798409"/>
    <lineage>
        <taxon>Bacteria</taxon>
        <taxon>Candidatus Harrisoniibacteriota</taxon>
    </lineage>
</organism>
<evidence type="ECO:0000313" key="2">
    <source>
        <dbReference type="EMBL" id="OGY67934.1"/>
    </source>
</evidence>
<dbReference type="AlphaFoldDB" id="A0A1G1ZTP0"/>
<evidence type="ECO:0000313" key="3">
    <source>
        <dbReference type="Proteomes" id="UP000177690"/>
    </source>
</evidence>
<keyword evidence="1" id="KW-0812">Transmembrane</keyword>
<dbReference type="Gene3D" id="2.60.40.10">
    <property type="entry name" value="Immunoglobulins"/>
    <property type="match status" value="1"/>
</dbReference>
<keyword evidence="1" id="KW-1133">Transmembrane helix</keyword>
<dbReference type="STRING" id="1798409.A3I24_02085"/>
<reference evidence="2 3" key="1">
    <citation type="journal article" date="2016" name="Nat. Commun.">
        <title>Thousands of microbial genomes shed light on interconnected biogeochemical processes in an aquifer system.</title>
        <authorList>
            <person name="Anantharaman K."/>
            <person name="Brown C.T."/>
            <person name="Hug L.A."/>
            <person name="Sharon I."/>
            <person name="Castelle C.J."/>
            <person name="Probst A.J."/>
            <person name="Thomas B.C."/>
            <person name="Singh A."/>
            <person name="Wilkins M.J."/>
            <person name="Karaoz U."/>
            <person name="Brodie E.L."/>
            <person name="Williams K.H."/>
            <person name="Hubbard S.S."/>
            <person name="Banfield J.F."/>
        </authorList>
    </citation>
    <scope>NUCLEOTIDE SEQUENCE [LARGE SCALE GENOMIC DNA]</scope>
</reference>
<name>A0A1G1ZTP0_9BACT</name>
<dbReference type="Proteomes" id="UP000177690">
    <property type="component" value="Unassembled WGS sequence"/>
</dbReference>
<sequence length="170" mass="18320">MNYNKTIIFSIVAVIAALGVFTVLSRSRLADNSSVNLADLRANADSLAAEETEFDFGAISMSRGKVSHAFKIRNTGSGPIEIEKLYTSCMCTVAFFTQDSKRVGPFGMPGHGFVPPLRRTLVSGEEVIIEAIFDPAAHGPSGIGRIERVVYLEDENGVALQLGIRAMVEP</sequence>
<dbReference type="Pfam" id="PF07610">
    <property type="entry name" value="DUF1573"/>
    <property type="match status" value="1"/>
</dbReference>
<feature type="transmembrane region" description="Helical" evidence="1">
    <location>
        <begin position="6"/>
        <end position="24"/>
    </location>
</feature>
<gene>
    <name evidence="2" type="ORF">A3I24_02085</name>
</gene>
<comment type="caution">
    <text evidence="2">The sequence shown here is derived from an EMBL/GenBank/DDBJ whole genome shotgun (WGS) entry which is preliminary data.</text>
</comment>
<keyword evidence="1" id="KW-0472">Membrane</keyword>
<accession>A0A1G1ZTP0</accession>
<dbReference type="InterPro" id="IPR013783">
    <property type="entry name" value="Ig-like_fold"/>
</dbReference>
<evidence type="ECO:0008006" key="4">
    <source>
        <dbReference type="Google" id="ProtNLM"/>
    </source>
</evidence>